<protein>
    <submittedName>
        <fullName evidence="2">Uncharacterized protein</fullName>
    </submittedName>
</protein>
<comment type="caution">
    <text evidence="2">The sequence shown here is derived from an EMBL/GenBank/DDBJ whole genome shotgun (WGS) entry which is preliminary data.</text>
</comment>
<name>A0ABU6WIM9_9FABA</name>
<sequence length="150" mass="16159">MEVSPSMAIRNASNATTFNGGCHQCHGRRLNLCLMEISLMENSDGGQSQNPGIEVRKRAKRRGAASPGVRRPSSPSCRPAFPSTGAAVSADVSSLMVEQVPKTGSTVDWCRSLEFFPEIVRKMDKKPLKLCLKATAIQELPDSSVDLVGL</sequence>
<evidence type="ECO:0000313" key="3">
    <source>
        <dbReference type="Proteomes" id="UP001341840"/>
    </source>
</evidence>
<organism evidence="2 3">
    <name type="scientific">Stylosanthes scabra</name>
    <dbReference type="NCBI Taxonomy" id="79078"/>
    <lineage>
        <taxon>Eukaryota</taxon>
        <taxon>Viridiplantae</taxon>
        <taxon>Streptophyta</taxon>
        <taxon>Embryophyta</taxon>
        <taxon>Tracheophyta</taxon>
        <taxon>Spermatophyta</taxon>
        <taxon>Magnoliopsida</taxon>
        <taxon>eudicotyledons</taxon>
        <taxon>Gunneridae</taxon>
        <taxon>Pentapetalae</taxon>
        <taxon>rosids</taxon>
        <taxon>fabids</taxon>
        <taxon>Fabales</taxon>
        <taxon>Fabaceae</taxon>
        <taxon>Papilionoideae</taxon>
        <taxon>50 kb inversion clade</taxon>
        <taxon>dalbergioids sensu lato</taxon>
        <taxon>Dalbergieae</taxon>
        <taxon>Pterocarpus clade</taxon>
        <taxon>Stylosanthes</taxon>
    </lineage>
</organism>
<dbReference type="EMBL" id="JASCZI010181659">
    <property type="protein sequence ID" value="MED6185174.1"/>
    <property type="molecule type" value="Genomic_DNA"/>
</dbReference>
<evidence type="ECO:0000256" key="1">
    <source>
        <dbReference type="SAM" id="MobiDB-lite"/>
    </source>
</evidence>
<gene>
    <name evidence="2" type="ORF">PIB30_054522</name>
</gene>
<evidence type="ECO:0000313" key="2">
    <source>
        <dbReference type="EMBL" id="MED6185174.1"/>
    </source>
</evidence>
<keyword evidence="3" id="KW-1185">Reference proteome</keyword>
<reference evidence="2 3" key="1">
    <citation type="journal article" date="2023" name="Plants (Basel)">
        <title>Bridging the Gap: Combining Genomics and Transcriptomics Approaches to Understand Stylosanthes scabra, an Orphan Legume from the Brazilian Caatinga.</title>
        <authorList>
            <person name="Ferreira-Neto J.R.C."/>
            <person name="da Silva M.D."/>
            <person name="Binneck E."/>
            <person name="de Melo N.F."/>
            <person name="da Silva R.H."/>
            <person name="de Melo A.L.T.M."/>
            <person name="Pandolfi V."/>
            <person name="Bustamante F.O."/>
            <person name="Brasileiro-Vidal A.C."/>
            <person name="Benko-Iseppon A.M."/>
        </authorList>
    </citation>
    <scope>NUCLEOTIDE SEQUENCE [LARGE SCALE GENOMIC DNA]</scope>
    <source>
        <tissue evidence="2">Leaves</tissue>
    </source>
</reference>
<accession>A0ABU6WIM9</accession>
<feature type="region of interest" description="Disordered" evidence="1">
    <location>
        <begin position="43"/>
        <end position="84"/>
    </location>
</feature>
<proteinExistence type="predicted"/>
<dbReference type="Proteomes" id="UP001341840">
    <property type="component" value="Unassembled WGS sequence"/>
</dbReference>